<evidence type="ECO:0008006" key="3">
    <source>
        <dbReference type="Google" id="ProtNLM"/>
    </source>
</evidence>
<evidence type="ECO:0000313" key="1">
    <source>
        <dbReference type="EMBL" id="AGH44609.1"/>
    </source>
</evidence>
<dbReference type="PATRIC" id="fig|1129794.4.peg.2479"/>
<dbReference type="STRING" id="1129794.C427_2500"/>
<dbReference type="InterPro" id="IPR029058">
    <property type="entry name" value="AB_hydrolase_fold"/>
</dbReference>
<dbReference type="OrthoDB" id="9784036at2"/>
<dbReference type="eggNOG" id="COG2382">
    <property type="taxonomic scope" value="Bacteria"/>
</dbReference>
<reference evidence="1 2" key="1">
    <citation type="journal article" date="2013" name="Genome Announc.">
        <title>Complete Genome Sequence of Glaciecola psychrophila Strain 170T.</title>
        <authorList>
            <person name="Yin J."/>
            <person name="Chen J."/>
            <person name="Liu G."/>
            <person name="Yu Y."/>
            <person name="Song L."/>
            <person name="Wang X."/>
            <person name="Qu X."/>
        </authorList>
    </citation>
    <scope>NUCLEOTIDE SEQUENCE [LARGE SCALE GENOMIC DNA]</scope>
    <source>
        <strain evidence="1 2">170</strain>
    </source>
</reference>
<proteinExistence type="predicted"/>
<dbReference type="Gene3D" id="3.40.50.1820">
    <property type="entry name" value="alpha/beta hydrolase"/>
    <property type="match status" value="1"/>
</dbReference>
<gene>
    <name evidence="1" type="ORF">C427_2500</name>
</gene>
<dbReference type="AlphaFoldDB" id="K6YWQ8"/>
<dbReference type="SUPFAM" id="SSF53474">
    <property type="entry name" value="alpha/beta-Hydrolases"/>
    <property type="match status" value="2"/>
</dbReference>
<dbReference type="RefSeq" id="WP_007637201.1">
    <property type="nucleotide sequence ID" value="NC_020514.1"/>
</dbReference>
<evidence type="ECO:0000313" key="2">
    <source>
        <dbReference type="Proteomes" id="UP000011864"/>
    </source>
</evidence>
<dbReference type="InterPro" id="IPR000801">
    <property type="entry name" value="Esterase-like"/>
</dbReference>
<dbReference type="PANTHER" id="PTHR48098:SF6">
    <property type="entry name" value="FERRI-BACILLIBACTIN ESTERASE BESA"/>
    <property type="match status" value="1"/>
</dbReference>
<accession>K6YWQ8</accession>
<keyword evidence="2" id="KW-1185">Reference proteome</keyword>
<sequence length="377" mass="42483">MKKITINLILMLMFFFHFSVFASAIFGKIEENTIKSQILGESRELIVYLPAGYDESKQNFPVLYVTDGDIQGPHIAGTLDFLSKFDLAPSMIVIGIVNPMNKRNEELTLTVKNEAQLDRLAGADRFLAFIGKEVIPLVKSRYRILDYKALSGTSHGGQFAVNALIKRPNLFNGVIAISPSLYWNNNQLLDLTEEALKNGTLNGRLFISIANEEPIMTEPFQKLVELTKKYPSTNFNISIKKFSDETHDSTTLLGQYHGIKHLFLGWTIPNTPQTLADLKAIFSARSKLLGETMVIPEDRVNGYGQWLQYLNRQDETLELFTWNRKTYPQSFNAHIVLIKAYLHFNLTGAAESAIEDAIKSINGLSSKQKEELEGLLT</sequence>
<dbReference type="InterPro" id="IPR050583">
    <property type="entry name" value="Mycobacterial_A85_antigen"/>
</dbReference>
<protein>
    <recommendedName>
        <fullName evidence="3">Esterase</fullName>
    </recommendedName>
</protein>
<dbReference type="KEGG" id="gps:C427_2500"/>
<name>K6YWQ8_9ALTE</name>
<dbReference type="PANTHER" id="PTHR48098">
    <property type="entry name" value="ENTEROCHELIN ESTERASE-RELATED"/>
    <property type="match status" value="1"/>
</dbReference>
<dbReference type="Proteomes" id="UP000011864">
    <property type="component" value="Chromosome"/>
</dbReference>
<dbReference type="Pfam" id="PF00756">
    <property type="entry name" value="Esterase"/>
    <property type="match status" value="1"/>
</dbReference>
<dbReference type="HOGENOM" id="CLU_039834_0_1_6"/>
<organism evidence="1 2">
    <name type="scientific">Paraglaciecola psychrophila 170</name>
    <dbReference type="NCBI Taxonomy" id="1129794"/>
    <lineage>
        <taxon>Bacteria</taxon>
        <taxon>Pseudomonadati</taxon>
        <taxon>Pseudomonadota</taxon>
        <taxon>Gammaproteobacteria</taxon>
        <taxon>Alteromonadales</taxon>
        <taxon>Alteromonadaceae</taxon>
        <taxon>Paraglaciecola</taxon>
    </lineage>
</organism>
<dbReference type="EMBL" id="CP003837">
    <property type="protein sequence ID" value="AGH44609.1"/>
    <property type="molecule type" value="Genomic_DNA"/>
</dbReference>